<reference evidence="1" key="1">
    <citation type="submission" date="2020-05" db="EMBL/GenBank/DDBJ databases">
        <title>Mycena genomes resolve the evolution of fungal bioluminescence.</title>
        <authorList>
            <person name="Tsai I.J."/>
        </authorList>
    </citation>
    <scope>NUCLEOTIDE SEQUENCE</scope>
    <source>
        <strain evidence="1">CCC161011</strain>
    </source>
</reference>
<keyword evidence="2" id="KW-1185">Reference proteome</keyword>
<gene>
    <name evidence="1" type="ORF">MVEN_01537500</name>
</gene>
<dbReference type="OrthoDB" id="3007771at2759"/>
<dbReference type="AlphaFoldDB" id="A0A8H7CRR8"/>
<dbReference type="Proteomes" id="UP000620124">
    <property type="component" value="Unassembled WGS sequence"/>
</dbReference>
<sequence length="433" mass="48223">METEQTGYTSYPISCHDIALQSVVTYGFIVDGHLHRLRLKNSLEKLIVNQWNILGARIGKNAQDRFEYRVPSAFNDEVEAFSFDSQTLSTPLSDHFQIPPPTSQPSLFTASPSVIFEPPAHLKHDHLSSYEKSSQPILHLQVMQFSADEKEKEKTSIGLTVPQCFCDAGGIREILSAWSSVLAKGGITEDIPTLADGMMLEKIEPEVASHEALDTLWTHHSLNEIPADAPSPSDEREVAKWMFMPTETLARLTRESQDELAADGYDVLVGEADVLLAWWTKTIYSTNSPDVQNSLLAVSIPLDLRSRLPAFANQTYLHNAIHMATHVLPSSSSVAEISLSQLALALRTTIRLATSEEITRALAYKTQTYYSTKDHSTVATLSPPGSEEFMLSNWLDMNWILEDSIDFRPALMGQDRSFTIVCDQRKGERAGRG</sequence>
<evidence type="ECO:0000313" key="2">
    <source>
        <dbReference type="Proteomes" id="UP000620124"/>
    </source>
</evidence>
<proteinExistence type="predicted"/>
<accession>A0A8H7CRR8</accession>
<dbReference type="Pfam" id="PF02458">
    <property type="entry name" value="Transferase"/>
    <property type="match status" value="1"/>
</dbReference>
<comment type="caution">
    <text evidence="1">The sequence shown here is derived from an EMBL/GenBank/DDBJ whole genome shotgun (WGS) entry which is preliminary data.</text>
</comment>
<organism evidence="1 2">
    <name type="scientific">Mycena venus</name>
    <dbReference type="NCBI Taxonomy" id="2733690"/>
    <lineage>
        <taxon>Eukaryota</taxon>
        <taxon>Fungi</taxon>
        <taxon>Dikarya</taxon>
        <taxon>Basidiomycota</taxon>
        <taxon>Agaricomycotina</taxon>
        <taxon>Agaricomycetes</taxon>
        <taxon>Agaricomycetidae</taxon>
        <taxon>Agaricales</taxon>
        <taxon>Marasmiineae</taxon>
        <taxon>Mycenaceae</taxon>
        <taxon>Mycena</taxon>
    </lineage>
</organism>
<dbReference type="InterPro" id="IPR023213">
    <property type="entry name" value="CAT-like_dom_sf"/>
</dbReference>
<evidence type="ECO:0000313" key="1">
    <source>
        <dbReference type="EMBL" id="KAF7347800.1"/>
    </source>
</evidence>
<dbReference type="EMBL" id="JACAZI010000012">
    <property type="protein sequence ID" value="KAF7347800.1"/>
    <property type="molecule type" value="Genomic_DNA"/>
</dbReference>
<protein>
    <submittedName>
        <fullName evidence="1">Uncharacterized protein</fullName>
    </submittedName>
</protein>
<name>A0A8H7CRR8_9AGAR</name>
<dbReference type="Gene3D" id="3.30.559.10">
    <property type="entry name" value="Chloramphenicol acetyltransferase-like domain"/>
    <property type="match status" value="2"/>
</dbReference>